<dbReference type="EnsemblMetazoa" id="SMAR007230-RA">
    <property type="protein sequence ID" value="SMAR007230-PA"/>
    <property type="gene ID" value="SMAR007230"/>
</dbReference>
<reference evidence="5" key="1">
    <citation type="submission" date="2011-05" db="EMBL/GenBank/DDBJ databases">
        <authorList>
            <person name="Richards S.R."/>
            <person name="Qu J."/>
            <person name="Jiang H."/>
            <person name="Jhangiani S.N."/>
            <person name="Agravi P."/>
            <person name="Goodspeed R."/>
            <person name="Gross S."/>
            <person name="Mandapat C."/>
            <person name="Jackson L."/>
            <person name="Mathew T."/>
            <person name="Pu L."/>
            <person name="Thornton R."/>
            <person name="Saada N."/>
            <person name="Wilczek-Boney K.B."/>
            <person name="Lee S."/>
            <person name="Kovar C."/>
            <person name="Wu Y."/>
            <person name="Scherer S.E."/>
            <person name="Worley K.C."/>
            <person name="Muzny D.M."/>
            <person name="Gibbs R."/>
        </authorList>
    </citation>
    <scope>NUCLEOTIDE SEQUENCE</scope>
    <source>
        <strain evidence="5">Brora</strain>
    </source>
</reference>
<dbReference type="PANTHER" id="PTHR14191:SF28">
    <property type="entry name" value="GH04176P-RELATED"/>
    <property type="match status" value="1"/>
</dbReference>
<evidence type="ECO:0000256" key="2">
    <source>
        <dbReference type="SAM" id="MobiDB-lite"/>
    </source>
</evidence>
<feature type="compositionally biased region" description="Basic and acidic residues" evidence="2">
    <location>
        <begin position="190"/>
        <end position="231"/>
    </location>
</feature>
<dbReference type="Gene3D" id="2.30.42.10">
    <property type="match status" value="1"/>
</dbReference>
<keyword evidence="1" id="KW-0677">Repeat</keyword>
<sequence>MDGTSNTPAPRLCHLVKWPDFDGYGFNLHAEKNKPGQFIGKVDEKSPAQAAGLNPGDRIIEVNNVNIANENHKQVVERIKAVPGETKLLVVDDNADKYYKERKMVVKHTMSNVVHIKTPASKKEYEAILGKERSDSPEPVNNGVKEDGEAVVKNESVNNEGSSDKLFNGSTGESNEEIEVLPVKESLKVESPVKESPKVESLVKESPKVESLVKESPKVESPVKESPKLQKEILNAPKASPKPSPKPDVSERSKLEKAENSTSNGSMMSSTNGSIGVRANGQDMLNLNMSAQEMRELIASRSKNRYDPRKETMDLKKKYAIVQSM</sequence>
<dbReference type="eggNOG" id="KOG3528">
    <property type="taxonomic scope" value="Eukaryota"/>
</dbReference>
<dbReference type="GO" id="GO:0016324">
    <property type="term" value="C:apical plasma membrane"/>
    <property type="evidence" value="ECO:0007669"/>
    <property type="project" value="TreeGrafter"/>
</dbReference>
<feature type="compositionally biased region" description="Low complexity" evidence="2">
    <location>
        <begin position="261"/>
        <end position="274"/>
    </location>
</feature>
<dbReference type="Proteomes" id="UP000014500">
    <property type="component" value="Unassembled WGS sequence"/>
</dbReference>
<dbReference type="Pfam" id="PF00595">
    <property type="entry name" value="PDZ"/>
    <property type="match status" value="1"/>
</dbReference>
<dbReference type="InterPro" id="IPR001478">
    <property type="entry name" value="PDZ"/>
</dbReference>
<dbReference type="GO" id="GO:0043495">
    <property type="term" value="F:protein-membrane adaptor activity"/>
    <property type="evidence" value="ECO:0007669"/>
    <property type="project" value="TreeGrafter"/>
</dbReference>
<evidence type="ECO:0000313" key="5">
    <source>
        <dbReference type="Proteomes" id="UP000014500"/>
    </source>
</evidence>
<reference evidence="4" key="2">
    <citation type="submission" date="2015-02" db="UniProtKB">
        <authorList>
            <consortium name="EnsemblMetazoa"/>
        </authorList>
    </citation>
    <scope>IDENTIFICATION</scope>
</reference>
<accession>T1J115</accession>
<proteinExistence type="predicted"/>
<organism evidence="4 5">
    <name type="scientific">Strigamia maritima</name>
    <name type="common">European centipede</name>
    <name type="synonym">Geophilus maritimus</name>
    <dbReference type="NCBI Taxonomy" id="126957"/>
    <lineage>
        <taxon>Eukaryota</taxon>
        <taxon>Metazoa</taxon>
        <taxon>Ecdysozoa</taxon>
        <taxon>Arthropoda</taxon>
        <taxon>Myriapoda</taxon>
        <taxon>Chilopoda</taxon>
        <taxon>Pleurostigmophora</taxon>
        <taxon>Geophilomorpha</taxon>
        <taxon>Linotaeniidae</taxon>
        <taxon>Strigamia</taxon>
    </lineage>
</organism>
<dbReference type="PhylomeDB" id="T1J115"/>
<dbReference type="OMA" id="KVEDHEP"/>
<evidence type="ECO:0000313" key="4">
    <source>
        <dbReference type="EnsemblMetazoa" id="SMAR007230-PA"/>
    </source>
</evidence>
<feature type="region of interest" description="Disordered" evidence="2">
    <location>
        <begin position="190"/>
        <end position="281"/>
    </location>
</feature>
<feature type="compositionally biased region" description="Basic and acidic residues" evidence="2">
    <location>
        <begin position="248"/>
        <end position="259"/>
    </location>
</feature>
<name>T1J115_STRMM</name>
<dbReference type="PANTHER" id="PTHR14191">
    <property type="entry name" value="PDZ DOMAIN CONTAINING PROTEIN"/>
    <property type="match status" value="1"/>
</dbReference>
<dbReference type="AlphaFoldDB" id="T1J115"/>
<dbReference type="GO" id="GO:0072659">
    <property type="term" value="P:protein localization to plasma membrane"/>
    <property type="evidence" value="ECO:0007669"/>
    <property type="project" value="TreeGrafter"/>
</dbReference>
<protein>
    <recommendedName>
        <fullName evidence="3">PDZ domain-containing protein</fullName>
    </recommendedName>
</protein>
<evidence type="ECO:0000259" key="3">
    <source>
        <dbReference type="PROSITE" id="PS50106"/>
    </source>
</evidence>
<dbReference type="PROSITE" id="PS50106">
    <property type="entry name" value="PDZ"/>
    <property type="match status" value="1"/>
</dbReference>
<dbReference type="SUPFAM" id="SSF50156">
    <property type="entry name" value="PDZ domain-like"/>
    <property type="match status" value="1"/>
</dbReference>
<evidence type="ECO:0000256" key="1">
    <source>
        <dbReference type="ARBA" id="ARBA00022737"/>
    </source>
</evidence>
<keyword evidence="5" id="KW-1185">Reference proteome</keyword>
<dbReference type="SMART" id="SM00228">
    <property type="entry name" value="PDZ"/>
    <property type="match status" value="1"/>
</dbReference>
<dbReference type="CDD" id="cd06768">
    <property type="entry name" value="PDZ_NHERF-like"/>
    <property type="match status" value="1"/>
</dbReference>
<dbReference type="STRING" id="126957.T1J115"/>
<feature type="domain" description="PDZ" evidence="3">
    <location>
        <begin position="12"/>
        <end position="94"/>
    </location>
</feature>
<dbReference type="EMBL" id="JH431750">
    <property type="status" value="NOT_ANNOTATED_CDS"/>
    <property type="molecule type" value="Genomic_DNA"/>
</dbReference>
<dbReference type="InterPro" id="IPR036034">
    <property type="entry name" value="PDZ_sf"/>
</dbReference>
<feature type="region of interest" description="Disordered" evidence="2">
    <location>
        <begin position="130"/>
        <end position="177"/>
    </location>
</feature>
<dbReference type="HOGENOM" id="CLU_038627_2_0_1"/>
<dbReference type="InterPro" id="IPR051067">
    <property type="entry name" value="NHER"/>
</dbReference>